<evidence type="ECO:0000256" key="5">
    <source>
        <dbReference type="ARBA" id="ARBA00022917"/>
    </source>
</evidence>
<evidence type="ECO:0000259" key="8">
    <source>
        <dbReference type="SMART" id="SM00845"/>
    </source>
</evidence>
<evidence type="ECO:0000256" key="2">
    <source>
        <dbReference type="ARBA" id="ARBA00022598"/>
    </source>
</evidence>
<dbReference type="GO" id="GO:0005524">
    <property type="term" value="F:ATP binding"/>
    <property type="evidence" value="ECO:0007669"/>
    <property type="project" value="UniProtKB-KW"/>
</dbReference>
<keyword evidence="5" id="KW-0648">Protein biosynthesis</keyword>
<evidence type="ECO:0000256" key="1">
    <source>
        <dbReference type="ARBA" id="ARBA00011123"/>
    </source>
</evidence>
<evidence type="ECO:0000256" key="6">
    <source>
        <dbReference type="ARBA" id="ARBA00047380"/>
    </source>
</evidence>
<organism evidence="9">
    <name type="scientific">candidate division WWE3 bacterium</name>
    <dbReference type="NCBI Taxonomy" id="2053526"/>
    <lineage>
        <taxon>Bacteria</taxon>
        <taxon>Katanobacteria</taxon>
    </lineage>
</organism>
<dbReference type="AlphaFoldDB" id="A0A7C4XV00"/>
<evidence type="ECO:0000256" key="7">
    <source>
        <dbReference type="ARBA" id="ARBA00047913"/>
    </source>
</evidence>
<comment type="catalytic activity">
    <reaction evidence="6">
        <text>L-aspartyl-tRNA(Asn) + L-glutamine + ATP + H2O = L-asparaginyl-tRNA(Asn) + L-glutamate + ADP + phosphate + 2 H(+)</text>
        <dbReference type="Rhea" id="RHEA:14513"/>
        <dbReference type="Rhea" id="RHEA-COMP:9674"/>
        <dbReference type="Rhea" id="RHEA-COMP:9677"/>
        <dbReference type="ChEBI" id="CHEBI:15377"/>
        <dbReference type="ChEBI" id="CHEBI:15378"/>
        <dbReference type="ChEBI" id="CHEBI:29985"/>
        <dbReference type="ChEBI" id="CHEBI:30616"/>
        <dbReference type="ChEBI" id="CHEBI:43474"/>
        <dbReference type="ChEBI" id="CHEBI:58359"/>
        <dbReference type="ChEBI" id="CHEBI:78515"/>
        <dbReference type="ChEBI" id="CHEBI:78516"/>
        <dbReference type="ChEBI" id="CHEBI:456216"/>
    </reaction>
</comment>
<protein>
    <recommendedName>
        <fullName evidence="8">Asn/Gln amidotransferase domain-containing protein</fullName>
    </recommendedName>
</protein>
<proteinExistence type="predicted"/>
<comment type="subunit">
    <text evidence="1">Heterotrimer of A, B and C subunits.</text>
</comment>
<dbReference type="InterPro" id="IPR014746">
    <property type="entry name" value="Gln_synth/guanido_kin_cat_dom"/>
</dbReference>
<keyword evidence="2" id="KW-0436">Ligase</keyword>
<dbReference type="GO" id="GO:0016884">
    <property type="term" value="F:carbon-nitrogen ligase activity, with glutamine as amido-N-donor"/>
    <property type="evidence" value="ECO:0007669"/>
    <property type="project" value="InterPro"/>
</dbReference>
<dbReference type="EMBL" id="DSRT01000055">
    <property type="protein sequence ID" value="HGW29502.1"/>
    <property type="molecule type" value="Genomic_DNA"/>
</dbReference>
<comment type="caution">
    <text evidence="9">The sequence shown here is derived from an EMBL/GenBank/DDBJ whole genome shotgun (WGS) entry which is preliminary data.</text>
</comment>
<dbReference type="SUPFAM" id="SSF89095">
    <property type="entry name" value="GatB/YqeY motif"/>
    <property type="match status" value="1"/>
</dbReference>
<dbReference type="Pfam" id="PF02934">
    <property type="entry name" value="GatB_N"/>
    <property type="match status" value="1"/>
</dbReference>
<comment type="catalytic activity">
    <reaction evidence="7">
        <text>L-glutamyl-tRNA(Gln) + L-glutamine + ATP + H2O = L-glutaminyl-tRNA(Gln) + L-glutamate + ADP + phosphate + H(+)</text>
        <dbReference type="Rhea" id="RHEA:17521"/>
        <dbReference type="Rhea" id="RHEA-COMP:9681"/>
        <dbReference type="Rhea" id="RHEA-COMP:9684"/>
        <dbReference type="ChEBI" id="CHEBI:15377"/>
        <dbReference type="ChEBI" id="CHEBI:15378"/>
        <dbReference type="ChEBI" id="CHEBI:29985"/>
        <dbReference type="ChEBI" id="CHEBI:30616"/>
        <dbReference type="ChEBI" id="CHEBI:43474"/>
        <dbReference type="ChEBI" id="CHEBI:58359"/>
        <dbReference type="ChEBI" id="CHEBI:78520"/>
        <dbReference type="ChEBI" id="CHEBI:78521"/>
        <dbReference type="ChEBI" id="CHEBI:456216"/>
    </reaction>
</comment>
<dbReference type="InterPro" id="IPR003789">
    <property type="entry name" value="Asn/Gln_tRNA_amidoTrase-B-like"/>
</dbReference>
<dbReference type="GO" id="GO:0006412">
    <property type="term" value="P:translation"/>
    <property type="evidence" value="ECO:0007669"/>
    <property type="project" value="UniProtKB-KW"/>
</dbReference>
<dbReference type="InterPro" id="IPR006075">
    <property type="entry name" value="Asn/Gln-tRNA_Trfase_suB/E_cat"/>
</dbReference>
<evidence type="ECO:0000256" key="3">
    <source>
        <dbReference type="ARBA" id="ARBA00022741"/>
    </source>
</evidence>
<dbReference type="InterPro" id="IPR017959">
    <property type="entry name" value="Asn/Gln-tRNA_amidoTrfase_suB/E"/>
</dbReference>
<dbReference type="PANTHER" id="PTHR11659">
    <property type="entry name" value="GLUTAMYL-TRNA GLN AMIDOTRANSFERASE SUBUNIT B MITOCHONDRIAL AND PROKARYOTIC PET112-RELATED"/>
    <property type="match status" value="1"/>
</dbReference>
<dbReference type="FunFam" id="1.10.10.410:FF:000001">
    <property type="entry name" value="Aspartyl/glutamyl-tRNA(Asn/Gln) amidotransferase subunit B"/>
    <property type="match status" value="1"/>
</dbReference>
<gene>
    <name evidence="9" type="ORF">ENR63_01080</name>
</gene>
<dbReference type="SUPFAM" id="SSF55931">
    <property type="entry name" value="Glutamine synthetase/guanido kinase"/>
    <property type="match status" value="1"/>
</dbReference>
<feature type="domain" description="Asn/Gln amidotransferase" evidence="8">
    <location>
        <begin position="86"/>
        <end position="233"/>
    </location>
</feature>
<dbReference type="Pfam" id="PF02637">
    <property type="entry name" value="GatB_Yqey"/>
    <property type="match status" value="1"/>
</dbReference>
<evidence type="ECO:0000256" key="4">
    <source>
        <dbReference type="ARBA" id="ARBA00022840"/>
    </source>
</evidence>
<dbReference type="InterPro" id="IPR018027">
    <property type="entry name" value="Asn/Gln_amidotransferase"/>
</dbReference>
<reference evidence="9" key="1">
    <citation type="journal article" date="2020" name="mSystems">
        <title>Genome- and Community-Level Interaction Insights into Carbon Utilization and Element Cycling Functions of Hydrothermarchaeota in Hydrothermal Sediment.</title>
        <authorList>
            <person name="Zhou Z."/>
            <person name="Liu Y."/>
            <person name="Xu W."/>
            <person name="Pan J."/>
            <person name="Luo Z.H."/>
            <person name="Li M."/>
        </authorList>
    </citation>
    <scope>NUCLEOTIDE SEQUENCE [LARGE SCALE GENOMIC DNA]</scope>
    <source>
        <strain evidence="9">SpSt-417</strain>
    </source>
</reference>
<evidence type="ECO:0000313" key="9">
    <source>
        <dbReference type="EMBL" id="HGW29502.1"/>
    </source>
</evidence>
<dbReference type="Gene3D" id="1.10.10.410">
    <property type="match status" value="1"/>
</dbReference>
<dbReference type="SMART" id="SM00845">
    <property type="entry name" value="GatB_Yqey"/>
    <property type="match status" value="1"/>
</dbReference>
<keyword evidence="4" id="KW-0067">ATP-binding</keyword>
<keyword evidence="3" id="KW-0547">Nucleotide-binding</keyword>
<accession>A0A7C4XV00</accession>
<name>A0A7C4XV00_UNCKA</name>
<sequence length="233" mass="26858">MEERSELPNYKVEIKNINSFRFMEKAVSAEVERQSQLLIEGGKIKQENRGFDENTGKTVSQREKEEAHDYRYFSEPDIPPMVFEQNYFDELKKLLPQLPYQKQQKYLKLGLSHLEAAFLSAHSNAKVAELFESLSKRVTDKIKLAKMLINKPQTQNLDANKIIDMLQGVKDQITDKEQLDELVKSVIEANPLVVQDYKKGKTGSIEFLVGKIMQTTKGKVDASKVRELFKNML</sequence>
<dbReference type="InterPro" id="IPR023168">
    <property type="entry name" value="GatB_Yqey_C_2"/>
</dbReference>